<dbReference type="AlphaFoldDB" id="W4K5H0"/>
<dbReference type="SMART" id="SM00256">
    <property type="entry name" value="FBOX"/>
    <property type="match status" value="1"/>
</dbReference>
<dbReference type="GeneID" id="20670738"/>
<name>W4K5H0_HETIT</name>
<dbReference type="Proteomes" id="UP000030671">
    <property type="component" value="Unassembled WGS sequence"/>
</dbReference>
<feature type="domain" description="F-box" evidence="1">
    <location>
        <begin position="12"/>
        <end position="60"/>
    </location>
</feature>
<dbReference type="EMBL" id="KI925459">
    <property type="protein sequence ID" value="ETW81073.1"/>
    <property type="molecule type" value="Genomic_DNA"/>
</dbReference>
<protein>
    <recommendedName>
        <fullName evidence="1">F-box domain-containing protein</fullName>
    </recommendedName>
</protein>
<dbReference type="HOGENOM" id="CLU_007279_0_0_1"/>
<dbReference type="RefSeq" id="XP_009547753.1">
    <property type="nucleotide sequence ID" value="XM_009549458.1"/>
</dbReference>
<evidence type="ECO:0000313" key="3">
    <source>
        <dbReference type="Proteomes" id="UP000030671"/>
    </source>
</evidence>
<dbReference type="PROSITE" id="PS50181">
    <property type="entry name" value="FBOX"/>
    <property type="match status" value="1"/>
</dbReference>
<dbReference type="CDD" id="cd09917">
    <property type="entry name" value="F-box_SF"/>
    <property type="match status" value="1"/>
</dbReference>
<dbReference type="InterPro" id="IPR036047">
    <property type="entry name" value="F-box-like_dom_sf"/>
</dbReference>
<dbReference type="SUPFAM" id="SSF81383">
    <property type="entry name" value="F-box domain"/>
    <property type="match status" value="1"/>
</dbReference>
<dbReference type="InterPro" id="IPR001810">
    <property type="entry name" value="F-box_dom"/>
</dbReference>
<reference evidence="2 3" key="1">
    <citation type="journal article" date="2012" name="New Phytol.">
        <title>Insight into trade-off between wood decay and parasitism from the genome of a fungal forest pathogen.</title>
        <authorList>
            <person name="Olson A."/>
            <person name="Aerts A."/>
            <person name="Asiegbu F."/>
            <person name="Belbahri L."/>
            <person name="Bouzid O."/>
            <person name="Broberg A."/>
            <person name="Canback B."/>
            <person name="Coutinho P.M."/>
            <person name="Cullen D."/>
            <person name="Dalman K."/>
            <person name="Deflorio G."/>
            <person name="van Diepen L.T."/>
            <person name="Dunand C."/>
            <person name="Duplessis S."/>
            <person name="Durling M."/>
            <person name="Gonthier P."/>
            <person name="Grimwood J."/>
            <person name="Fossdal C.G."/>
            <person name="Hansson D."/>
            <person name="Henrissat B."/>
            <person name="Hietala A."/>
            <person name="Himmelstrand K."/>
            <person name="Hoffmeister D."/>
            <person name="Hogberg N."/>
            <person name="James T.Y."/>
            <person name="Karlsson M."/>
            <person name="Kohler A."/>
            <person name="Kues U."/>
            <person name="Lee Y.H."/>
            <person name="Lin Y.C."/>
            <person name="Lind M."/>
            <person name="Lindquist E."/>
            <person name="Lombard V."/>
            <person name="Lucas S."/>
            <person name="Lunden K."/>
            <person name="Morin E."/>
            <person name="Murat C."/>
            <person name="Park J."/>
            <person name="Raffaello T."/>
            <person name="Rouze P."/>
            <person name="Salamov A."/>
            <person name="Schmutz J."/>
            <person name="Solheim H."/>
            <person name="Stahlberg J."/>
            <person name="Velez H."/>
            <person name="de Vries R.P."/>
            <person name="Wiebenga A."/>
            <person name="Woodward S."/>
            <person name="Yakovlev I."/>
            <person name="Garbelotto M."/>
            <person name="Martin F."/>
            <person name="Grigoriev I.V."/>
            <person name="Stenlid J."/>
        </authorList>
    </citation>
    <scope>NUCLEOTIDE SEQUENCE [LARGE SCALE GENOMIC DNA]</scope>
    <source>
        <strain evidence="2 3">TC 32-1</strain>
    </source>
</reference>
<dbReference type="OrthoDB" id="2751409at2759"/>
<dbReference type="eggNOG" id="ENOG502SM03">
    <property type="taxonomic scope" value="Eukaryota"/>
</dbReference>
<evidence type="ECO:0000313" key="2">
    <source>
        <dbReference type="EMBL" id="ETW81073.1"/>
    </source>
</evidence>
<organism evidence="2 3">
    <name type="scientific">Heterobasidion irregulare (strain TC 32-1)</name>
    <dbReference type="NCBI Taxonomy" id="747525"/>
    <lineage>
        <taxon>Eukaryota</taxon>
        <taxon>Fungi</taxon>
        <taxon>Dikarya</taxon>
        <taxon>Basidiomycota</taxon>
        <taxon>Agaricomycotina</taxon>
        <taxon>Agaricomycetes</taxon>
        <taxon>Russulales</taxon>
        <taxon>Bondarzewiaceae</taxon>
        <taxon>Heterobasidion</taxon>
        <taxon>Heterobasidion annosum species complex</taxon>
    </lineage>
</organism>
<evidence type="ECO:0000259" key="1">
    <source>
        <dbReference type="PROSITE" id="PS50181"/>
    </source>
</evidence>
<sequence>MDGVNVTLAYSGSSLFDFPTELIVQILHFLSLHELITCQLCCRLLRRIIQASSRLQYTMLTEATSIQYDPLSNRPYAERLELLRRRERAWTQLDPRAFTTIPVHFQSSGIYDFTGGAFLLGNRYNADNRRLTHGYSYLRLPSIYDIPELLDGGATSITWKSVNFGMTVVDVGLAVEEHDLIAVLTSREVPGDDPEEDTTVLELRLLSFSTGHPHPLAASPVMFLTRRDAWLGHCSVLIEIVGDYLALLLTFPWIRLNGKDKFFLVEWKTGRSHLIRTSQSGAYAHFVFLQEDLLVFTHMSLNHLEICKIVAGNPPSLQTVRILQFPSLQNAHVLRFDCRAEPNPMSSSTPPFQPQSEPRTRCAVREDPENAIAIFYLVFQQGPGAPHFGEMHHFSFVVHRRSLIALLPLEAREAPRFHAAWPQADGITVLPLEWEKWGPRVTRWFACDEEPMRWITMTNGQRYVTTTDEQRGPLTLRDFNPYHVRRHQMRAADGGRDAEEKMVLPNGNVVRLVTQKTVLQRGDLFEADVESELPYCETVTRKEYEYDGVMIDEERIVGLYLREDGTGIKSYDVHLFG</sequence>
<dbReference type="Pfam" id="PF00646">
    <property type="entry name" value="F-box"/>
    <property type="match status" value="1"/>
</dbReference>
<accession>W4K5H0</accession>
<keyword evidence="3" id="KW-1185">Reference proteome</keyword>
<proteinExistence type="predicted"/>
<dbReference type="KEGG" id="hir:HETIRDRAFT_321331"/>
<dbReference type="Gene3D" id="1.20.1280.50">
    <property type="match status" value="1"/>
</dbReference>
<gene>
    <name evidence="2" type="ORF">HETIRDRAFT_321331</name>
</gene>
<dbReference type="InParanoid" id="W4K5H0"/>